<dbReference type="AlphaFoldDB" id="A0A6P8ET82"/>
<evidence type="ECO:0000313" key="3">
    <source>
        <dbReference type="Proteomes" id="UP000515152"/>
    </source>
</evidence>
<evidence type="ECO:0000259" key="2">
    <source>
        <dbReference type="Pfam" id="PF15477"/>
    </source>
</evidence>
<feature type="domain" description="Small acidic protein-like" evidence="2">
    <location>
        <begin position="46"/>
        <end position="120"/>
    </location>
</feature>
<proteinExistence type="predicted"/>
<feature type="region of interest" description="Disordered" evidence="1">
    <location>
        <begin position="32"/>
        <end position="51"/>
    </location>
</feature>
<keyword evidence="3" id="KW-1185">Reference proteome</keyword>
<sequence length="143" mass="15880">MEVTEVVFLSERPGNKDEILIDQERRLALQRDIDKESQPKPALGQWGTAQFDSSDQQQKFLRLMGGFKKGNQPGTSSVGARPNMALGKEGQQSLQQKLLGQFESAQNRRKDFTNKGAGLGFSAPSNNKFSIDVNASRSMKFDD</sequence>
<accession>A0A6P8ET82</accession>
<name>A0A6P8ET82_CLUHA</name>
<gene>
    <name evidence="4" type="primary">knop1</name>
</gene>
<dbReference type="CTD" id="400506"/>
<feature type="region of interest" description="Disordered" evidence="1">
    <location>
        <begin position="67"/>
        <end position="91"/>
    </location>
</feature>
<feature type="region of interest" description="Disordered" evidence="1">
    <location>
        <begin position="104"/>
        <end position="143"/>
    </location>
</feature>
<dbReference type="GeneID" id="105896292"/>
<dbReference type="PANTHER" id="PTHR22426:SF1">
    <property type="entry name" value="LYSINE-RICH NUCLEOLAR PROTEIN 1"/>
    <property type="match status" value="1"/>
</dbReference>
<dbReference type="RefSeq" id="XP_031419423.1">
    <property type="nucleotide sequence ID" value="XM_031563563.2"/>
</dbReference>
<reference evidence="4" key="1">
    <citation type="submission" date="2025-08" db="UniProtKB">
        <authorList>
            <consortium name="RefSeq"/>
        </authorList>
    </citation>
    <scope>IDENTIFICATION</scope>
</reference>
<dbReference type="Pfam" id="PF15477">
    <property type="entry name" value="SMAP"/>
    <property type="match status" value="1"/>
</dbReference>
<organism evidence="3 4">
    <name type="scientific">Clupea harengus</name>
    <name type="common">Atlantic herring</name>
    <dbReference type="NCBI Taxonomy" id="7950"/>
    <lineage>
        <taxon>Eukaryota</taxon>
        <taxon>Metazoa</taxon>
        <taxon>Chordata</taxon>
        <taxon>Craniata</taxon>
        <taxon>Vertebrata</taxon>
        <taxon>Euteleostomi</taxon>
        <taxon>Actinopterygii</taxon>
        <taxon>Neopterygii</taxon>
        <taxon>Teleostei</taxon>
        <taxon>Clupei</taxon>
        <taxon>Clupeiformes</taxon>
        <taxon>Clupeoidei</taxon>
        <taxon>Clupeidae</taxon>
        <taxon>Clupea</taxon>
    </lineage>
</organism>
<dbReference type="Proteomes" id="UP000515152">
    <property type="component" value="Chromosome 26"/>
</dbReference>
<evidence type="ECO:0000313" key="4">
    <source>
        <dbReference type="RefSeq" id="XP_031419423.1"/>
    </source>
</evidence>
<evidence type="ECO:0000256" key="1">
    <source>
        <dbReference type="SAM" id="MobiDB-lite"/>
    </source>
</evidence>
<feature type="compositionally biased region" description="Polar residues" evidence="1">
    <location>
        <begin position="123"/>
        <end position="137"/>
    </location>
</feature>
<dbReference type="KEGG" id="char:105896292"/>
<dbReference type="PANTHER" id="PTHR22426">
    <property type="entry name" value="ARGININE_SERINE-RICH COILED-COIL PROTEIN 2"/>
    <property type="match status" value="1"/>
</dbReference>
<dbReference type="InterPro" id="IPR028124">
    <property type="entry name" value="SMAP_dom"/>
</dbReference>
<protein>
    <submittedName>
        <fullName evidence="4">Lysine-rich nucleolar protein 1</fullName>
    </submittedName>
</protein>